<dbReference type="AlphaFoldDB" id="A0A372M4G7"/>
<feature type="domain" description="SH3b" evidence="1">
    <location>
        <begin position="84"/>
        <end position="140"/>
    </location>
</feature>
<evidence type="ECO:0000313" key="3">
    <source>
        <dbReference type="Proteomes" id="UP000263094"/>
    </source>
</evidence>
<protein>
    <submittedName>
        <fullName evidence="2">SH3 domain-containing protein</fullName>
    </submittedName>
</protein>
<evidence type="ECO:0000259" key="1">
    <source>
        <dbReference type="Pfam" id="PF08239"/>
    </source>
</evidence>
<dbReference type="Pfam" id="PF08239">
    <property type="entry name" value="SH3_3"/>
    <property type="match status" value="1"/>
</dbReference>
<dbReference type="Proteomes" id="UP000263094">
    <property type="component" value="Unassembled WGS sequence"/>
</dbReference>
<dbReference type="EMBL" id="QUAK01000101">
    <property type="protein sequence ID" value="RFU85197.1"/>
    <property type="molecule type" value="Genomic_DNA"/>
</dbReference>
<proteinExistence type="predicted"/>
<dbReference type="OrthoDB" id="4293285at2"/>
<reference evidence="2 3" key="1">
    <citation type="submission" date="2018-08" db="EMBL/GenBank/DDBJ databases">
        <title>Isolation, diversity and antifungal activity of Actinobacteria from wheat.</title>
        <authorList>
            <person name="Han C."/>
        </authorList>
    </citation>
    <scope>NUCLEOTIDE SEQUENCE [LARGE SCALE GENOMIC DNA]</scope>
    <source>
        <strain evidence="2 3">NEAU-YY421</strain>
    </source>
</reference>
<comment type="caution">
    <text evidence="2">The sequence shown here is derived from an EMBL/GenBank/DDBJ whole genome shotgun (WGS) entry which is preliminary data.</text>
</comment>
<accession>A0A372M4G7</accession>
<organism evidence="2 3">
    <name type="scientific">Streptomyces triticagri</name>
    <dbReference type="NCBI Taxonomy" id="2293568"/>
    <lineage>
        <taxon>Bacteria</taxon>
        <taxon>Bacillati</taxon>
        <taxon>Actinomycetota</taxon>
        <taxon>Actinomycetes</taxon>
        <taxon>Kitasatosporales</taxon>
        <taxon>Streptomycetaceae</taxon>
        <taxon>Streptomyces</taxon>
    </lineage>
</organism>
<keyword evidence="3" id="KW-1185">Reference proteome</keyword>
<name>A0A372M4G7_9ACTN</name>
<gene>
    <name evidence="2" type="ORF">DY218_18755</name>
</gene>
<evidence type="ECO:0000313" key="2">
    <source>
        <dbReference type="EMBL" id="RFU85197.1"/>
    </source>
</evidence>
<dbReference type="InterPro" id="IPR003646">
    <property type="entry name" value="SH3-like_bac-type"/>
</dbReference>
<dbReference type="Gene3D" id="2.30.30.40">
    <property type="entry name" value="SH3 Domains"/>
    <property type="match status" value="1"/>
</dbReference>
<sequence>MMDLEVAGLVCVSAGLAGRCRGQIDAFFAAQEMSVRVLQASTVAVVLAAALSTGMSVPAAVAAASESGAVRLSGARDFCRITASSATVRATPSKGGRPVGTAYKGDACTASGWAGRGGVWVRVRIHRTGVSGYVHSSLVSWGKEGLTEPGRR</sequence>